<evidence type="ECO:0000256" key="4">
    <source>
        <dbReference type="ARBA" id="ARBA00023274"/>
    </source>
</evidence>
<dbReference type="NCBIfam" id="NF004424">
    <property type="entry name" value="PRK05766.1"/>
    <property type="match status" value="1"/>
</dbReference>
<evidence type="ECO:0000313" key="8">
    <source>
        <dbReference type="Proteomes" id="UP000276133"/>
    </source>
</evidence>
<sequence length="55" mass="6355">MGFANIHKTHPRNYGPGSRQCRVCASSHGVIRKYGMMICRRCFKQYANDIGFYKV</sequence>
<evidence type="ECO:0000256" key="6">
    <source>
        <dbReference type="ARBA" id="ARBA00035455"/>
    </source>
</evidence>
<dbReference type="GO" id="GO:0008270">
    <property type="term" value="F:zinc ion binding"/>
    <property type="evidence" value="ECO:0007669"/>
    <property type="project" value="InterPro"/>
</dbReference>
<dbReference type="GO" id="GO:0003735">
    <property type="term" value="F:structural constituent of ribosome"/>
    <property type="evidence" value="ECO:0007669"/>
    <property type="project" value="InterPro"/>
</dbReference>
<dbReference type="OrthoDB" id="10252683at2759"/>
<dbReference type="PANTHER" id="PTHR12010">
    <property type="entry name" value="40S RIBOSOMAL PROTEIN S29"/>
    <property type="match status" value="1"/>
</dbReference>
<dbReference type="STRING" id="10195.A0A3M7S9V7"/>
<accession>A0A3M7S9V7</accession>
<keyword evidence="8" id="KW-1185">Reference proteome</keyword>
<evidence type="ECO:0000256" key="2">
    <source>
        <dbReference type="ARBA" id="ARBA00011542"/>
    </source>
</evidence>
<dbReference type="GO" id="GO:0002181">
    <property type="term" value="P:cytoplasmic translation"/>
    <property type="evidence" value="ECO:0007669"/>
    <property type="project" value="TreeGrafter"/>
</dbReference>
<gene>
    <name evidence="7" type="ORF">BpHYR1_038700</name>
</gene>
<evidence type="ECO:0000313" key="7">
    <source>
        <dbReference type="EMBL" id="RNA32574.1"/>
    </source>
</evidence>
<dbReference type="InterPro" id="IPR043140">
    <property type="entry name" value="Ribosomal_uS14_sf"/>
</dbReference>
<dbReference type="EMBL" id="REGN01001783">
    <property type="protein sequence ID" value="RNA32574.1"/>
    <property type="molecule type" value="Genomic_DNA"/>
</dbReference>
<dbReference type="AlphaFoldDB" id="A0A3M7S9V7"/>
<comment type="subunit">
    <text evidence="2">Component of the 40S small ribosomal subunit.</text>
</comment>
<reference evidence="7 8" key="1">
    <citation type="journal article" date="2018" name="Sci. Rep.">
        <title>Genomic signatures of local adaptation to the degree of environmental predictability in rotifers.</title>
        <authorList>
            <person name="Franch-Gras L."/>
            <person name="Hahn C."/>
            <person name="Garcia-Roger E.M."/>
            <person name="Carmona M.J."/>
            <person name="Serra M."/>
            <person name="Gomez A."/>
        </authorList>
    </citation>
    <scope>NUCLEOTIDE SEQUENCE [LARGE SCALE GENOMIC DNA]</scope>
    <source>
        <strain evidence="7">HYR1</strain>
    </source>
</reference>
<dbReference type="Proteomes" id="UP000276133">
    <property type="component" value="Unassembled WGS sequence"/>
</dbReference>
<dbReference type="Gene3D" id="4.10.830.10">
    <property type="entry name" value="30s Ribosomal Protein S14, Chain N"/>
    <property type="match status" value="1"/>
</dbReference>
<dbReference type="GO" id="GO:0022627">
    <property type="term" value="C:cytosolic small ribosomal subunit"/>
    <property type="evidence" value="ECO:0007669"/>
    <property type="project" value="TreeGrafter"/>
</dbReference>
<dbReference type="Pfam" id="PF00253">
    <property type="entry name" value="Ribosomal_S14"/>
    <property type="match status" value="1"/>
</dbReference>
<dbReference type="InterPro" id="IPR001209">
    <property type="entry name" value="Ribosomal_uS14"/>
</dbReference>
<comment type="caution">
    <text evidence="7">The sequence shown here is derived from an EMBL/GenBank/DDBJ whole genome shotgun (WGS) entry which is preliminary data.</text>
</comment>
<evidence type="ECO:0000256" key="3">
    <source>
        <dbReference type="ARBA" id="ARBA00022980"/>
    </source>
</evidence>
<dbReference type="FunFam" id="4.10.830.10:FF:000002">
    <property type="entry name" value="40S ribosomal protein S29"/>
    <property type="match status" value="1"/>
</dbReference>
<evidence type="ECO:0000256" key="1">
    <source>
        <dbReference type="ARBA" id="ARBA00009083"/>
    </source>
</evidence>
<organism evidence="7 8">
    <name type="scientific">Brachionus plicatilis</name>
    <name type="common">Marine rotifer</name>
    <name type="synonym">Brachionus muelleri</name>
    <dbReference type="NCBI Taxonomy" id="10195"/>
    <lineage>
        <taxon>Eukaryota</taxon>
        <taxon>Metazoa</taxon>
        <taxon>Spiralia</taxon>
        <taxon>Gnathifera</taxon>
        <taxon>Rotifera</taxon>
        <taxon>Eurotatoria</taxon>
        <taxon>Monogononta</taxon>
        <taxon>Pseudotrocha</taxon>
        <taxon>Ploima</taxon>
        <taxon>Brachionidae</taxon>
        <taxon>Brachionus</taxon>
    </lineage>
</organism>
<comment type="similarity">
    <text evidence="1">Belongs to the universal ribosomal protein uS14 family.</text>
</comment>
<keyword evidence="4" id="KW-0687">Ribonucleoprotein</keyword>
<evidence type="ECO:0000256" key="5">
    <source>
        <dbReference type="ARBA" id="ARBA00035167"/>
    </source>
</evidence>
<proteinExistence type="inferred from homology"/>
<keyword evidence="3" id="KW-0689">Ribosomal protein</keyword>
<dbReference type="PANTHER" id="PTHR12010:SF2">
    <property type="entry name" value="40S RIBOSOMAL PROTEIN S29"/>
    <property type="match status" value="1"/>
</dbReference>
<name>A0A3M7S9V7_BRAPC</name>
<dbReference type="InterPro" id="IPR039744">
    <property type="entry name" value="RIbosomal_uS14_euk_arc"/>
</dbReference>
<protein>
    <recommendedName>
        <fullName evidence="5">Small ribosomal subunit protein uS14</fullName>
    </recommendedName>
    <alternativeName>
        <fullName evidence="6">40S ribosomal protein S29</fullName>
    </alternativeName>
</protein>